<dbReference type="AlphaFoldDB" id="A0A9N7UDZ7"/>
<keyword evidence="3" id="KW-1185">Reference proteome</keyword>
<accession>A0A9N7UDZ7</accession>
<reference evidence="2" key="1">
    <citation type="submission" date="2020-03" db="EMBL/GenBank/DDBJ databases">
        <authorList>
            <person name="Weist P."/>
        </authorList>
    </citation>
    <scope>NUCLEOTIDE SEQUENCE</scope>
</reference>
<feature type="region of interest" description="Disordered" evidence="1">
    <location>
        <begin position="1"/>
        <end position="22"/>
    </location>
</feature>
<gene>
    <name evidence="2" type="ORF">PLEPLA_LOCUS16274</name>
</gene>
<evidence type="ECO:0000313" key="2">
    <source>
        <dbReference type="EMBL" id="CAB1428308.1"/>
    </source>
</evidence>
<sequence length="138" mass="14952">MESAAAEVMQGKKSLRKAGRDRSIDKTTLKRFITKTEKGEVKSVAWGAVAEVKRIFTGPQGPPTSGSLCGVGLCDPKARAVALPLASRAVSPIGGPRDPETRNAELTRSLRLCNRNLLLLGDEKKKKKKKKKKKTLAQ</sequence>
<evidence type="ECO:0000256" key="1">
    <source>
        <dbReference type="SAM" id="MobiDB-lite"/>
    </source>
</evidence>
<proteinExistence type="predicted"/>
<dbReference type="EMBL" id="CADEAL010001038">
    <property type="protein sequence ID" value="CAB1428308.1"/>
    <property type="molecule type" value="Genomic_DNA"/>
</dbReference>
<dbReference type="Proteomes" id="UP001153269">
    <property type="component" value="Unassembled WGS sequence"/>
</dbReference>
<name>A0A9N7UDZ7_PLEPL</name>
<comment type="caution">
    <text evidence="2">The sequence shown here is derived from an EMBL/GenBank/DDBJ whole genome shotgun (WGS) entry which is preliminary data.</text>
</comment>
<organism evidence="2 3">
    <name type="scientific">Pleuronectes platessa</name>
    <name type="common">European plaice</name>
    <dbReference type="NCBI Taxonomy" id="8262"/>
    <lineage>
        <taxon>Eukaryota</taxon>
        <taxon>Metazoa</taxon>
        <taxon>Chordata</taxon>
        <taxon>Craniata</taxon>
        <taxon>Vertebrata</taxon>
        <taxon>Euteleostomi</taxon>
        <taxon>Actinopterygii</taxon>
        <taxon>Neopterygii</taxon>
        <taxon>Teleostei</taxon>
        <taxon>Neoteleostei</taxon>
        <taxon>Acanthomorphata</taxon>
        <taxon>Carangaria</taxon>
        <taxon>Pleuronectiformes</taxon>
        <taxon>Pleuronectoidei</taxon>
        <taxon>Pleuronectidae</taxon>
        <taxon>Pleuronectes</taxon>
    </lineage>
</organism>
<evidence type="ECO:0000313" key="3">
    <source>
        <dbReference type="Proteomes" id="UP001153269"/>
    </source>
</evidence>
<protein>
    <submittedName>
        <fullName evidence="2">Uncharacterized protein</fullName>
    </submittedName>
</protein>